<evidence type="ECO:0000313" key="2">
    <source>
        <dbReference type="EMBL" id="DAD68453.1"/>
    </source>
</evidence>
<proteinExistence type="predicted"/>
<name>A0A8S5LEK0_9CAUD</name>
<protein>
    <submittedName>
        <fullName evidence="2">Uncharacterized protein</fullName>
    </submittedName>
</protein>
<sequence length="141" mass="16326">MKLYDTKTKQIQELELIETNEGLMYVSFLSNDDLVKNGYKRVIEEPAPNNDDPSKKLVLKSEETKDSFRIFFEIEELSQEEKDAQALADVNAQIEETESYIRHAILIGNDSALPELREEYKELLAQKQALEKGENKDEKEN</sequence>
<organism evidence="2">
    <name type="scientific">Myoviridae sp. ctJHU2</name>
    <dbReference type="NCBI Taxonomy" id="2823540"/>
    <lineage>
        <taxon>Viruses</taxon>
        <taxon>Duplodnaviria</taxon>
        <taxon>Heunggongvirae</taxon>
        <taxon>Uroviricota</taxon>
        <taxon>Caudoviricetes</taxon>
    </lineage>
</organism>
<keyword evidence="1" id="KW-0175">Coiled coil</keyword>
<accession>A0A8S5LEK0</accession>
<reference evidence="2" key="1">
    <citation type="journal article" date="2021" name="Proc. Natl. Acad. Sci. U.S.A.">
        <title>A Catalog of Tens of Thousands of Viruses from Human Metagenomes Reveals Hidden Associations with Chronic Diseases.</title>
        <authorList>
            <person name="Tisza M.J."/>
            <person name="Buck C.B."/>
        </authorList>
    </citation>
    <scope>NUCLEOTIDE SEQUENCE</scope>
    <source>
        <strain evidence="2">CtJHU2</strain>
    </source>
</reference>
<dbReference type="EMBL" id="BK014702">
    <property type="protein sequence ID" value="DAD68453.1"/>
    <property type="molecule type" value="Genomic_DNA"/>
</dbReference>
<feature type="coiled-coil region" evidence="1">
    <location>
        <begin position="77"/>
        <end position="140"/>
    </location>
</feature>
<evidence type="ECO:0000256" key="1">
    <source>
        <dbReference type="SAM" id="Coils"/>
    </source>
</evidence>